<protein>
    <submittedName>
        <fullName evidence="7">Inosine-uridine preferring nucleoside hydrolase family protein</fullName>
    </submittedName>
</protein>
<dbReference type="GO" id="GO:0006152">
    <property type="term" value="P:purine nucleoside catabolic process"/>
    <property type="evidence" value="ECO:0000318"/>
    <property type="project" value="GO_Central"/>
</dbReference>
<feature type="region of interest" description="Disordered" evidence="4">
    <location>
        <begin position="1"/>
        <end position="106"/>
    </location>
</feature>
<dbReference type="InterPro" id="IPR023186">
    <property type="entry name" value="IUNH"/>
</dbReference>
<gene>
    <name evidence="7" type="ORF">KFL_001970080</name>
</gene>
<evidence type="ECO:0000256" key="4">
    <source>
        <dbReference type="SAM" id="MobiDB-lite"/>
    </source>
</evidence>
<keyword evidence="8" id="KW-1185">Reference proteome</keyword>
<evidence type="ECO:0000256" key="2">
    <source>
        <dbReference type="ARBA" id="ARBA00022801"/>
    </source>
</evidence>
<reference evidence="7 8" key="1">
    <citation type="journal article" date="2014" name="Nat. Commun.">
        <title>Klebsormidium flaccidum genome reveals primary factors for plant terrestrial adaptation.</title>
        <authorList>
            <person name="Hori K."/>
            <person name="Maruyama F."/>
            <person name="Fujisawa T."/>
            <person name="Togashi T."/>
            <person name="Yamamoto N."/>
            <person name="Seo M."/>
            <person name="Sato S."/>
            <person name="Yamada T."/>
            <person name="Mori H."/>
            <person name="Tajima N."/>
            <person name="Moriyama T."/>
            <person name="Ikeuchi M."/>
            <person name="Watanabe M."/>
            <person name="Wada H."/>
            <person name="Kobayashi K."/>
            <person name="Saito M."/>
            <person name="Masuda T."/>
            <person name="Sasaki-Sekimoto Y."/>
            <person name="Mashiguchi K."/>
            <person name="Awai K."/>
            <person name="Shimojima M."/>
            <person name="Masuda S."/>
            <person name="Iwai M."/>
            <person name="Nobusawa T."/>
            <person name="Narise T."/>
            <person name="Kondo S."/>
            <person name="Saito H."/>
            <person name="Sato R."/>
            <person name="Murakawa M."/>
            <person name="Ihara Y."/>
            <person name="Oshima-Yamada Y."/>
            <person name="Ohtaka K."/>
            <person name="Satoh M."/>
            <person name="Sonobe K."/>
            <person name="Ishii M."/>
            <person name="Ohtani R."/>
            <person name="Kanamori-Sato M."/>
            <person name="Honoki R."/>
            <person name="Miyazaki D."/>
            <person name="Mochizuki H."/>
            <person name="Umetsu J."/>
            <person name="Higashi K."/>
            <person name="Shibata D."/>
            <person name="Kamiya Y."/>
            <person name="Sato N."/>
            <person name="Nakamura Y."/>
            <person name="Tabata S."/>
            <person name="Ida S."/>
            <person name="Kurokawa K."/>
            <person name="Ohta H."/>
        </authorList>
    </citation>
    <scope>NUCLEOTIDE SEQUENCE [LARGE SCALE GENOMIC DNA]</scope>
    <source>
        <strain evidence="7 8">NIES-2285</strain>
    </source>
</reference>
<dbReference type="EMBL" id="DF237146">
    <property type="protein sequence ID" value="GAQ84607.1"/>
    <property type="molecule type" value="Genomic_DNA"/>
</dbReference>
<dbReference type="Pfam" id="PF17921">
    <property type="entry name" value="Integrase_H2C2"/>
    <property type="match status" value="1"/>
</dbReference>
<evidence type="ECO:0000256" key="1">
    <source>
        <dbReference type="ARBA" id="ARBA00009176"/>
    </source>
</evidence>
<organism evidence="7 8">
    <name type="scientific">Klebsormidium nitens</name>
    <name type="common">Green alga</name>
    <name type="synonym">Ulothrix nitens</name>
    <dbReference type="NCBI Taxonomy" id="105231"/>
    <lineage>
        <taxon>Eukaryota</taxon>
        <taxon>Viridiplantae</taxon>
        <taxon>Streptophyta</taxon>
        <taxon>Klebsormidiophyceae</taxon>
        <taxon>Klebsormidiales</taxon>
        <taxon>Klebsormidiaceae</taxon>
        <taxon>Klebsormidium</taxon>
    </lineage>
</organism>
<evidence type="ECO:0000259" key="5">
    <source>
        <dbReference type="Pfam" id="PF01156"/>
    </source>
</evidence>
<dbReference type="PANTHER" id="PTHR12304:SF59">
    <property type="entry name" value="INOSINE-URIDINE PREFERRING NUCLEOSIDE HYDROLASE FAMILY PROTEIN"/>
    <property type="match status" value="1"/>
</dbReference>
<feature type="region of interest" description="Disordered" evidence="4">
    <location>
        <begin position="122"/>
        <end position="157"/>
    </location>
</feature>
<dbReference type="GO" id="GO:0008477">
    <property type="term" value="F:purine nucleosidase activity"/>
    <property type="evidence" value="ECO:0000318"/>
    <property type="project" value="GO_Central"/>
</dbReference>
<dbReference type="InterPro" id="IPR041588">
    <property type="entry name" value="Integrase_H2C2"/>
</dbReference>
<proteinExistence type="inferred from homology"/>
<keyword evidence="2 7" id="KW-0378">Hydrolase</keyword>
<dbReference type="Proteomes" id="UP000054558">
    <property type="component" value="Unassembled WGS sequence"/>
</dbReference>
<evidence type="ECO:0000259" key="6">
    <source>
        <dbReference type="Pfam" id="PF17921"/>
    </source>
</evidence>
<feature type="compositionally biased region" description="Low complexity" evidence="4">
    <location>
        <begin position="40"/>
        <end position="53"/>
    </location>
</feature>
<dbReference type="SUPFAM" id="SSF53590">
    <property type="entry name" value="Nucleoside hydrolase"/>
    <property type="match status" value="1"/>
</dbReference>
<accession>A0A1Y1I7B1</accession>
<dbReference type="CDD" id="cd02651">
    <property type="entry name" value="nuc_hydro_IU_UC_XIUA"/>
    <property type="match status" value="1"/>
</dbReference>
<feature type="compositionally biased region" description="Polar residues" evidence="4">
    <location>
        <begin position="9"/>
        <end position="19"/>
    </location>
</feature>
<evidence type="ECO:0000256" key="3">
    <source>
        <dbReference type="ARBA" id="ARBA00023295"/>
    </source>
</evidence>
<dbReference type="OrthoDB" id="432381at2759"/>
<dbReference type="InterPro" id="IPR036452">
    <property type="entry name" value="Ribo_hydro-like"/>
</dbReference>
<dbReference type="STRING" id="105231.A0A1Y1I7B1"/>
<dbReference type="InterPro" id="IPR001910">
    <property type="entry name" value="Inosine/uridine_hydrolase_dom"/>
</dbReference>
<dbReference type="PANTHER" id="PTHR12304">
    <property type="entry name" value="INOSINE-URIDINE PREFERRING NUCLEOSIDE HYDROLASE"/>
    <property type="match status" value="1"/>
</dbReference>
<feature type="domain" description="Integrase zinc-binding" evidence="6">
    <location>
        <begin position="256"/>
        <end position="307"/>
    </location>
</feature>
<comment type="similarity">
    <text evidence="1">Belongs to the IUNH family.</text>
</comment>
<dbReference type="Pfam" id="PF01156">
    <property type="entry name" value="IU_nuc_hydro"/>
    <property type="match status" value="1"/>
</dbReference>
<dbReference type="Gene3D" id="3.90.245.10">
    <property type="entry name" value="Ribonucleoside hydrolase-like"/>
    <property type="match status" value="1"/>
</dbReference>
<feature type="compositionally biased region" description="Low complexity" evidence="4">
    <location>
        <begin position="61"/>
        <end position="72"/>
    </location>
</feature>
<keyword evidence="3" id="KW-0326">Glycosidase</keyword>
<evidence type="ECO:0000313" key="8">
    <source>
        <dbReference type="Proteomes" id="UP000054558"/>
    </source>
</evidence>
<feature type="domain" description="Inosine/uridine-preferring nucleoside hydrolase" evidence="5">
    <location>
        <begin position="350"/>
        <end position="651"/>
    </location>
</feature>
<sequence>MDGFLAPPRSSQRLRSTAAPNLEELPHPSEFARLPPPPSAERQALLLQLQQAQERLRESTRTAAEGGPARAAAGGGGTARAAATPPRPQEGNAASDPPSGELPRGTRYERLRFLRDGVEETPAAAARGGSPTPNPNPNLNSNPDLEAPPERQEDEGGAAAVDKFLLTEADFERFPAPPPEELLADKEVVDFLLFNNLPEFKELSVAQRKDKRRNIRDKAAIFDVQGGRLIRYRQVKRKLNEEGQQAVVKLLVLSSAQRVQVLKSVHDEGGHPSHFVTRQRIVDRFWWKTQVEDLKNYCRDCEHCKEVAAQREGKDKRLALRTAAEVRIAQPASAIDWLLRGEPVQQKKAVWLDCDPGHDDAMAIILAAFTHSLDLLGISTVASNQSLEKVTENAQRILALIHREDIGVVPGATKPLLRPVRTCPEIHGESGLDGARLPQPTVRPLLGKSVNVMFDAISKRFKNDGSSQKVSLVATGALTNIALLLSVYPEIKEMIEITMMGGCLGIGNTGPVVEFNIQCDPEAASMVFESGVSVTMVPLEVTHTANVSPAVISAIRTTNPTPFRETICHLLEFFKKTYREVFNKEFPPLHDPCAVAYVIEPEMFKVDHLRVDIETRSELSAGQTVVDVWKQSGRPPNVHVARKMDVKAFFNTMLLALDKADARIKAVTDLNWQGNCMSLLG</sequence>
<dbReference type="GO" id="GO:0005829">
    <property type="term" value="C:cytosol"/>
    <property type="evidence" value="ECO:0000318"/>
    <property type="project" value="GO_Central"/>
</dbReference>
<evidence type="ECO:0000313" key="7">
    <source>
        <dbReference type="EMBL" id="GAQ84607.1"/>
    </source>
</evidence>
<dbReference type="AlphaFoldDB" id="A0A1Y1I7B1"/>
<dbReference type="Gene3D" id="1.10.340.70">
    <property type="match status" value="1"/>
</dbReference>
<name>A0A1Y1I7B1_KLENI</name>